<proteinExistence type="inferred from homology"/>
<evidence type="ECO:0000259" key="6">
    <source>
        <dbReference type="Pfam" id="PF19290"/>
    </source>
</evidence>
<keyword evidence="2" id="KW-0645">Protease</keyword>
<dbReference type="InterPro" id="IPR051463">
    <property type="entry name" value="Peptidase_U62_metallo"/>
</dbReference>
<accession>M6GSJ2</accession>
<organism evidence="7 8">
    <name type="scientific">Leptospira interrogans str. 2006001854</name>
    <dbReference type="NCBI Taxonomy" id="1001590"/>
    <lineage>
        <taxon>Bacteria</taxon>
        <taxon>Pseudomonadati</taxon>
        <taxon>Spirochaetota</taxon>
        <taxon>Spirochaetia</taxon>
        <taxon>Leptospirales</taxon>
        <taxon>Leptospiraceae</taxon>
        <taxon>Leptospira</taxon>
    </lineage>
</organism>
<gene>
    <name evidence="7" type="ORF">LEP1GSC037_4743</name>
</gene>
<dbReference type="InterPro" id="IPR002510">
    <property type="entry name" value="Metalloprtase-TldD/E_N"/>
</dbReference>
<dbReference type="GO" id="GO:0005829">
    <property type="term" value="C:cytosol"/>
    <property type="evidence" value="ECO:0007669"/>
    <property type="project" value="TreeGrafter"/>
</dbReference>
<dbReference type="AlphaFoldDB" id="M6GSJ2"/>
<dbReference type="PANTHER" id="PTHR30624:SF4">
    <property type="entry name" value="METALLOPROTEASE TLDD"/>
    <property type="match status" value="1"/>
</dbReference>
<dbReference type="PANTHER" id="PTHR30624">
    <property type="entry name" value="UNCHARACTERIZED PROTEIN TLDD AND PMBA"/>
    <property type="match status" value="1"/>
</dbReference>
<evidence type="ECO:0000259" key="5">
    <source>
        <dbReference type="Pfam" id="PF01523"/>
    </source>
</evidence>
<evidence type="ECO:0000256" key="2">
    <source>
        <dbReference type="ARBA" id="ARBA00022670"/>
    </source>
</evidence>
<dbReference type="Proteomes" id="UP000012128">
    <property type="component" value="Unassembled WGS sequence"/>
</dbReference>
<dbReference type="EMBL" id="AFLW02000102">
    <property type="protein sequence ID" value="EMM81881.1"/>
    <property type="molecule type" value="Genomic_DNA"/>
</dbReference>
<dbReference type="Pfam" id="PF19290">
    <property type="entry name" value="PmbA_TldD_2nd"/>
    <property type="match status" value="1"/>
</dbReference>
<keyword evidence="3" id="KW-0378">Hydrolase</keyword>
<keyword evidence="4" id="KW-0482">Metalloprotease</keyword>
<evidence type="ECO:0000256" key="1">
    <source>
        <dbReference type="ARBA" id="ARBA00005836"/>
    </source>
</evidence>
<sequence>MNINKAQLILEAGLSRKADFVEIFEEETRSSSVSLRDRKIEQSFAGIDYGIGIRLIYGTDVLYAHTNNEDLEHLISLIDILADSRSATKEKSQTLVLKGDLKIPSFSTNLIDPRKISPDQKLDILYKADKTARNVSSNIVQVGVSAFDSVSRIGIYNSEGLSLEDLRVRSRFSINVTAEKEGERFVASENPGAQKGFEFFRDLPVEQFSKTAAERSLLMLSAGYIEGKKCL</sequence>
<name>M6GSJ2_LEPIR</name>
<dbReference type="SUPFAM" id="SSF111283">
    <property type="entry name" value="Putative modulator of DNA gyrase, PmbA/TldD"/>
    <property type="match status" value="1"/>
</dbReference>
<comment type="caution">
    <text evidence="7">The sequence shown here is derived from an EMBL/GenBank/DDBJ whole genome shotgun (WGS) entry which is preliminary data.</text>
</comment>
<dbReference type="GO" id="GO:0008237">
    <property type="term" value="F:metallopeptidase activity"/>
    <property type="evidence" value="ECO:0007669"/>
    <property type="project" value="UniProtKB-KW"/>
</dbReference>
<comment type="similarity">
    <text evidence="1">Belongs to the peptidase U62 family.</text>
</comment>
<dbReference type="Gene3D" id="3.30.2290.10">
    <property type="entry name" value="PmbA/TldD superfamily"/>
    <property type="match status" value="1"/>
</dbReference>
<dbReference type="FunFam" id="3.30.2290.10:FF:000003">
    <property type="entry name" value="Zinc-dependent protease, TldD/PmbA family"/>
    <property type="match status" value="1"/>
</dbReference>
<feature type="domain" description="Metalloprotease TldD/E N-terminal" evidence="5">
    <location>
        <begin position="21"/>
        <end position="78"/>
    </location>
</feature>
<dbReference type="Pfam" id="PF01523">
    <property type="entry name" value="PmbA_TldD_1st"/>
    <property type="match status" value="1"/>
</dbReference>
<dbReference type="InterPro" id="IPR035068">
    <property type="entry name" value="TldD/PmbA_N"/>
</dbReference>
<evidence type="ECO:0000313" key="8">
    <source>
        <dbReference type="Proteomes" id="UP000012128"/>
    </source>
</evidence>
<dbReference type="InterPro" id="IPR045570">
    <property type="entry name" value="Metalloprtase-TldD/E_cen_dom"/>
</dbReference>
<reference evidence="7 8" key="1">
    <citation type="submission" date="2013-01" db="EMBL/GenBank/DDBJ databases">
        <authorList>
            <person name="Harkins D.M."/>
            <person name="Durkin A.S."/>
            <person name="Brinkac L.M."/>
            <person name="Haft D.H."/>
            <person name="Selengut J.D."/>
            <person name="Sanka R."/>
            <person name="DePew J."/>
            <person name="Purushe J."/>
            <person name="Hospenthal D.R."/>
            <person name="Murray C.K."/>
            <person name="Pimentel G."/>
            <person name="Wasfy M."/>
            <person name="Parker T."/>
            <person name="Miller R.S."/>
            <person name="Vinetz J.M."/>
            <person name="Sutton G.G."/>
            <person name="Nierman W.C."/>
            <person name="Fouts D.E."/>
        </authorList>
    </citation>
    <scope>NUCLEOTIDE SEQUENCE [LARGE SCALE GENOMIC DNA]</scope>
    <source>
        <strain evidence="7 8">2006001854</strain>
    </source>
</reference>
<evidence type="ECO:0000256" key="4">
    <source>
        <dbReference type="ARBA" id="ARBA00023049"/>
    </source>
</evidence>
<feature type="domain" description="Metalloprotease TldD/E central" evidence="6">
    <location>
        <begin position="112"/>
        <end position="220"/>
    </location>
</feature>
<dbReference type="GO" id="GO:0006508">
    <property type="term" value="P:proteolysis"/>
    <property type="evidence" value="ECO:0007669"/>
    <property type="project" value="UniProtKB-KW"/>
</dbReference>
<dbReference type="InterPro" id="IPR036059">
    <property type="entry name" value="TldD/PmbA_sf"/>
</dbReference>
<evidence type="ECO:0000313" key="7">
    <source>
        <dbReference type="EMBL" id="EMM81881.1"/>
    </source>
</evidence>
<protein>
    <submittedName>
        <fullName evidence="7">TldD/PmbA family protein</fullName>
    </submittedName>
</protein>
<evidence type="ECO:0000256" key="3">
    <source>
        <dbReference type="ARBA" id="ARBA00022801"/>
    </source>
</evidence>